<evidence type="ECO:0000256" key="1">
    <source>
        <dbReference type="ARBA" id="ARBA00001933"/>
    </source>
</evidence>
<dbReference type="NCBIfam" id="TIGR00263">
    <property type="entry name" value="trpB"/>
    <property type="match status" value="1"/>
</dbReference>
<gene>
    <name evidence="13" type="primary">TRP3_3</name>
    <name evidence="13" type="ORF">H2204_015660</name>
</gene>
<proteinExistence type="inferred from homology"/>
<dbReference type="PANTHER" id="PTHR48077">
    <property type="entry name" value="TRYPTOPHAN SYNTHASE-RELATED"/>
    <property type="match status" value="1"/>
</dbReference>
<keyword evidence="6 10" id="KW-0663">Pyridoxal phosphate</keyword>
<dbReference type="InterPro" id="IPR023026">
    <property type="entry name" value="Trp_synth_beta/beta-like"/>
</dbReference>
<evidence type="ECO:0000256" key="3">
    <source>
        <dbReference type="ARBA" id="ARBA00012043"/>
    </source>
</evidence>
<keyword evidence="4 10" id="KW-0028">Amino-acid biosynthesis</keyword>
<evidence type="ECO:0000256" key="10">
    <source>
        <dbReference type="RuleBase" id="RU003663"/>
    </source>
</evidence>
<keyword evidence="8 10" id="KW-0456">Lyase</keyword>
<comment type="caution">
    <text evidence="13">The sequence shown here is derived from an EMBL/GenBank/DDBJ whole genome shotgun (WGS) entry which is preliminary data.</text>
</comment>
<comment type="catalytic activity">
    <reaction evidence="9 10">
        <text>(1S,2R)-1-C-(indol-3-yl)glycerol 3-phosphate + L-serine = D-glyceraldehyde 3-phosphate + L-tryptophan + H2O</text>
        <dbReference type="Rhea" id="RHEA:10532"/>
        <dbReference type="ChEBI" id="CHEBI:15377"/>
        <dbReference type="ChEBI" id="CHEBI:33384"/>
        <dbReference type="ChEBI" id="CHEBI:57912"/>
        <dbReference type="ChEBI" id="CHEBI:58866"/>
        <dbReference type="ChEBI" id="CHEBI:59776"/>
        <dbReference type="EC" id="4.2.1.20"/>
    </reaction>
</comment>
<dbReference type="InterPro" id="IPR001926">
    <property type="entry name" value="TrpB-like_PALP"/>
</dbReference>
<dbReference type="EMBL" id="JAPDRN010000287">
    <property type="protein sequence ID" value="KAJ9608592.1"/>
    <property type="molecule type" value="Genomic_DNA"/>
</dbReference>
<dbReference type="FunFam" id="3.40.50.1100:FF:000004">
    <property type="entry name" value="Tryptophan synthase beta chain"/>
    <property type="match status" value="1"/>
</dbReference>
<evidence type="ECO:0000256" key="8">
    <source>
        <dbReference type="ARBA" id="ARBA00023239"/>
    </source>
</evidence>
<evidence type="ECO:0000256" key="5">
    <source>
        <dbReference type="ARBA" id="ARBA00022822"/>
    </source>
</evidence>
<evidence type="ECO:0000256" key="9">
    <source>
        <dbReference type="ARBA" id="ARBA00049047"/>
    </source>
</evidence>
<feature type="region of interest" description="Disordered" evidence="11">
    <location>
        <begin position="1"/>
        <end position="29"/>
    </location>
</feature>
<dbReference type="CDD" id="cd06446">
    <property type="entry name" value="Trp-synth_B"/>
    <property type="match status" value="1"/>
</dbReference>
<dbReference type="GO" id="GO:0005737">
    <property type="term" value="C:cytoplasm"/>
    <property type="evidence" value="ECO:0007669"/>
    <property type="project" value="TreeGrafter"/>
</dbReference>
<dbReference type="PANTHER" id="PTHR48077:SF3">
    <property type="entry name" value="TRYPTOPHAN SYNTHASE"/>
    <property type="match status" value="1"/>
</dbReference>
<dbReference type="GO" id="GO:0004834">
    <property type="term" value="F:tryptophan synthase activity"/>
    <property type="evidence" value="ECO:0007669"/>
    <property type="project" value="UniProtKB-EC"/>
</dbReference>
<accession>A0AA39CH66</accession>
<feature type="domain" description="Tryptophan synthase beta chain-like PALP" evidence="12">
    <location>
        <begin position="73"/>
        <end position="391"/>
    </location>
</feature>
<keyword evidence="5 10" id="KW-0822">Tryptophan biosynthesis</keyword>
<evidence type="ECO:0000256" key="2">
    <source>
        <dbReference type="ARBA" id="ARBA00004733"/>
    </source>
</evidence>
<comment type="pathway">
    <text evidence="2 10">Amino-acid biosynthesis; L-tryptophan biosynthesis; L-tryptophan from chorismate: step 5/5.</text>
</comment>
<keyword evidence="14" id="KW-1185">Reference proteome</keyword>
<keyword evidence="7 10" id="KW-0057">Aromatic amino acid biosynthesis</keyword>
<sequence>MEGNDNVPYLESHKSNSNENRTGEASGRFGQFGGQYVPEALKESLIKLEEAFVQAKEDADFWKEWRAFSAYVGRPSPLHHAHRLTQQAGGAQIYLKREDLNHTGSSAINNALGQALLARRLGKRRLITQTGSGQHGVAMAAVCSKLALDCTVYMGVTDARRQSVNVVDMKILGAEVVVVGRRAGTLRDAMNEALRVSIHDLDRSFYAIGSSIGPHPYPIMVRTFQSVIGQETKDQMKNLTGRLPCAVVACAGASNSVGMFFPFRSDPDVNLVGVEAAGNGIDTTRHSAALASGAVGIYHGAMTYLMQDDHGQINTSSSIAAGLDCPGVGPELAYWKDSARASFITVTDEQALVAFQTMAQVEGIIPSLETSHAIWAGMKMARSMKLEETLVICLDGKGDKDLQVVADRLRS</sequence>
<evidence type="ECO:0000313" key="13">
    <source>
        <dbReference type="EMBL" id="KAJ9608592.1"/>
    </source>
</evidence>
<dbReference type="PIRSF" id="PIRSF001413">
    <property type="entry name" value="Trp_syn_beta"/>
    <property type="match status" value="1"/>
</dbReference>
<evidence type="ECO:0000256" key="11">
    <source>
        <dbReference type="SAM" id="MobiDB-lite"/>
    </source>
</evidence>
<dbReference type="Pfam" id="PF00291">
    <property type="entry name" value="PALP"/>
    <property type="match status" value="1"/>
</dbReference>
<evidence type="ECO:0000313" key="14">
    <source>
        <dbReference type="Proteomes" id="UP001172681"/>
    </source>
</evidence>
<dbReference type="InterPro" id="IPR036052">
    <property type="entry name" value="TrpB-like_PALP_sf"/>
</dbReference>
<protein>
    <recommendedName>
        <fullName evidence="3 10">Tryptophan synthase</fullName>
        <ecNumber evidence="3 10">4.2.1.20</ecNumber>
    </recommendedName>
</protein>
<reference evidence="13" key="1">
    <citation type="submission" date="2022-10" db="EMBL/GenBank/DDBJ databases">
        <title>Culturing micro-colonial fungi from biological soil crusts in the Mojave desert and describing Neophaeococcomyces mojavensis, and introducing the new genera and species Taxawa tesnikishii.</title>
        <authorList>
            <person name="Kurbessoian T."/>
            <person name="Stajich J.E."/>
        </authorList>
    </citation>
    <scope>NUCLEOTIDE SEQUENCE</scope>
    <source>
        <strain evidence="13">TK_35</strain>
    </source>
</reference>
<organism evidence="13 14">
    <name type="scientific">Knufia peltigerae</name>
    <dbReference type="NCBI Taxonomy" id="1002370"/>
    <lineage>
        <taxon>Eukaryota</taxon>
        <taxon>Fungi</taxon>
        <taxon>Dikarya</taxon>
        <taxon>Ascomycota</taxon>
        <taxon>Pezizomycotina</taxon>
        <taxon>Eurotiomycetes</taxon>
        <taxon>Chaetothyriomycetidae</taxon>
        <taxon>Chaetothyriales</taxon>
        <taxon>Trichomeriaceae</taxon>
        <taxon>Knufia</taxon>
    </lineage>
</organism>
<evidence type="ECO:0000256" key="7">
    <source>
        <dbReference type="ARBA" id="ARBA00023141"/>
    </source>
</evidence>
<dbReference type="InterPro" id="IPR006654">
    <property type="entry name" value="Trp_synth_beta"/>
</dbReference>
<dbReference type="HAMAP" id="MF_00133">
    <property type="entry name" value="Trp_synth_beta"/>
    <property type="match status" value="1"/>
</dbReference>
<dbReference type="AlphaFoldDB" id="A0AA39CH66"/>
<comment type="cofactor">
    <cofactor evidence="1 10">
        <name>pyridoxal 5'-phosphate</name>
        <dbReference type="ChEBI" id="CHEBI:597326"/>
    </cofactor>
</comment>
<dbReference type="SUPFAM" id="SSF53686">
    <property type="entry name" value="Tryptophan synthase beta subunit-like PLP-dependent enzymes"/>
    <property type="match status" value="1"/>
</dbReference>
<evidence type="ECO:0000256" key="6">
    <source>
        <dbReference type="ARBA" id="ARBA00022898"/>
    </source>
</evidence>
<name>A0AA39CH66_9EURO</name>
<dbReference type="Proteomes" id="UP001172681">
    <property type="component" value="Unassembled WGS sequence"/>
</dbReference>
<dbReference type="Gene3D" id="3.40.50.1100">
    <property type="match status" value="2"/>
</dbReference>
<dbReference type="EC" id="4.2.1.20" evidence="3 10"/>
<evidence type="ECO:0000256" key="4">
    <source>
        <dbReference type="ARBA" id="ARBA00022605"/>
    </source>
</evidence>
<evidence type="ECO:0000259" key="12">
    <source>
        <dbReference type="Pfam" id="PF00291"/>
    </source>
</evidence>